<comment type="caution">
    <text evidence="2">The sequence shown here is derived from an EMBL/GenBank/DDBJ whole genome shotgun (WGS) entry which is preliminary data.</text>
</comment>
<evidence type="ECO:0000259" key="1">
    <source>
        <dbReference type="Pfam" id="PF20028"/>
    </source>
</evidence>
<dbReference type="EMBL" id="LMWL01000095">
    <property type="protein sequence ID" value="KUM87951.1"/>
    <property type="molecule type" value="Genomic_DNA"/>
</dbReference>
<evidence type="ECO:0000313" key="2">
    <source>
        <dbReference type="EMBL" id="KUM87951.1"/>
    </source>
</evidence>
<dbReference type="Pfam" id="PF20028">
    <property type="entry name" value="VMAP-C"/>
    <property type="match status" value="1"/>
</dbReference>
<protein>
    <recommendedName>
        <fullName evidence="1">vWA-MoxR associated protein C-terminal domain-containing protein</fullName>
    </recommendedName>
</protein>
<dbReference type="Proteomes" id="UP000054241">
    <property type="component" value="Unassembled WGS sequence"/>
</dbReference>
<dbReference type="InterPro" id="IPR045450">
    <property type="entry name" value="VMAP_C"/>
</dbReference>
<gene>
    <name evidence="2" type="ORF">AQI88_40310</name>
</gene>
<dbReference type="InterPro" id="IPR009003">
    <property type="entry name" value="Peptidase_S1_PA"/>
</dbReference>
<accession>A0A124HAF4</accession>
<dbReference type="Gene3D" id="2.40.10.120">
    <property type="match status" value="1"/>
</dbReference>
<keyword evidence="3" id="KW-1185">Reference proteome</keyword>
<dbReference type="Pfam" id="PF13365">
    <property type="entry name" value="Trypsin_2"/>
    <property type="match status" value="1"/>
</dbReference>
<feature type="domain" description="vWA-MoxR associated protein C-terminal" evidence="1">
    <location>
        <begin position="311"/>
        <end position="545"/>
    </location>
</feature>
<reference evidence="2 3" key="1">
    <citation type="submission" date="2015-10" db="EMBL/GenBank/DDBJ databases">
        <title>Draft genome sequence of Streptomyces cellostaticus DSM 40189, type strain for the species Streptomyces cellostaticus.</title>
        <authorList>
            <person name="Ruckert C."/>
            <person name="Winkler A."/>
            <person name="Kalinowski J."/>
            <person name="Kampfer P."/>
            <person name="Glaeser S."/>
        </authorList>
    </citation>
    <scope>NUCLEOTIDE SEQUENCE [LARGE SCALE GENOMIC DNA]</scope>
    <source>
        <strain evidence="2 3">DSM 40189</strain>
    </source>
</reference>
<dbReference type="OrthoDB" id="3329683at2"/>
<name>A0A124HAF4_9ACTN</name>
<proteinExistence type="predicted"/>
<dbReference type="SUPFAM" id="SSF50494">
    <property type="entry name" value="Trypsin-like serine proteases"/>
    <property type="match status" value="1"/>
</dbReference>
<evidence type="ECO:0000313" key="3">
    <source>
        <dbReference type="Proteomes" id="UP000054241"/>
    </source>
</evidence>
<dbReference type="AlphaFoldDB" id="A0A124HAF4"/>
<sequence length="560" mass="59735">MSGDAWHARIECGGAIAGAGFLVAPRTVLTCAHVVRDSEPGLLTVSFPNRPDLGMLSAVVAVHGGWAGGDTDPGDLAVLELDCEVPLKAARFAPPGHEPGLASEVLVAYGFPVGYDEGQLAQYQAVSTIRIADEWVQLEAVTAHGQPMTHGFSGAAATLPNGRVVGMVAQVAGEQGVLAARMLPTEVLARHWPGLGELVPACDDGEDPTRRVYELVRRAEATGLDCSADQLFVDAVGDFGPGLPAGGFGSLRAAVGYVQWEVEQPTEALARFADRLAERLDGPAEPVVPVEPAAGWSPILVEIDRSGAGLDQVTVAVSAYRDGRPRPIGTVRLPYAEMQEQVQRGIDRAFKQLAPDAEELLTFVLPRDWLNLPVAHWACSASDSTPLGCAHPVVVTDHYRHHSGRMRHQLGKKWQKLTTGSGAALHRVDCGAPERPLGLRKRLREKDAGLAGYGAPPTTAPDHFEVGLNMPVPVLLWPRSGCSGAAEHSAPCAGTAFLDALAPEVEGVPPTELPRHIQALREEAAEEEEPERHWARDIQLLWDDPRCFPEPATSLHSPVA</sequence>
<organism evidence="2 3">
    <name type="scientific">Streptomyces cellostaticus</name>
    <dbReference type="NCBI Taxonomy" id="67285"/>
    <lineage>
        <taxon>Bacteria</taxon>
        <taxon>Bacillati</taxon>
        <taxon>Actinomycetota</taxon>
        <taxon>Actinomycetes</taxon>
        <taxon>Kitasatosporales</taxon>
        <taxon>Streptomycetaceae</taxon>
        <taxon>Streptomyces</taxon>
    </lineage>
</organism>
<dbReference type="STRING" id="67285.AQI88_40310"/>
<dbReference type="RefSeq" id="WP_067010485.1">
    <property type="nucleotide sequence ID" value="NZ_BNDU01000006.1"/>
</dbReference>